<reference evidence="2 3" key="1">
    <citation type="journal article" date="2019" name="Gut">
        <title>Antibiotics-induced monodominance of a novel gut bacterial order.</title>
        <authorList>
            <person name="Hildebrand F."/>
            <person name="Moitinho-Silva L."/>
            <person name="Blasche S."/>
            <person name="Jahn M.T."/>
            <person name="Gossmann T.I."/>
            <person name="Heuerta-Cepas J."/>
            <person name="Hercog R."/>
            <person name="Luetge M."/>
            <person name="Bahram M."/>
            <person name="Pryszlak A."/>
            <person name="Alves R.J."/>
            <person name="Waszak S.M."/>
            <person name="Zhu A."/>
            <person name="Ye L."/>
            <person name="Costea P.I."/>
            <person name="Aalvink S."/>
            <person name="Belzer C."/>
            <person name="Forslund S.K."/>
            <person name="Sunagawa S."/>
            <person name="Hentschel U."/>
            <person name="Merten C."/>
            <person name="Patil K.R."/>
            <person name="Benes V."/>
            <person name="Bork P."/>
        </authorList>
    </citation>
    <scope>NUCLEOTIDE SEQUENCE [LARGE SCALE GENOMIC DNA]</scope>
    <source>
        <strain evidence="2 3">HDS1380</strain>
    </source>
</reference>
<protein>
    <recommendedName>
        <fullName evidence="1">LicD/FKTN/FKRP nucleotidyltransferase domain-containing protein</fullName>
    </recommendedName>
</protein>
<dbReference type="InterPro" id="IPR052942">
    <property type="entry name" value="LPS_cholinephosphotransferase"/>
</dbReference>
<evidence type="ECO:0000313" key="3">
    <source>
        <dbReference type="Proteomes" id="UP000291269"/>
    </source>
</evidence>
<sequence>MENLYRGLIDLEEYSISIDDVVKLYVYTDILKIARIPIHCQRHFEINNKLVREYVFRFQEQEIVKNSRWVDPKDFDEDGLMILGNMPSLQKVSDSRIEIALADSNDNQIFFLMNDSLLYDCSLFDDELCKNLVIFMLTVKTAIESRVLFCAFYTKDVQTKEKLRVVTDTVEFGDANLNLYFQSINVFQYRILQSSDYAKHFFKNKQILKGYIASLADYPVTTHGLDIINRRAIDLFNELFQGNENATLEDRKFFFRGVDKATGPVAYTQRGSDFLLTKLKKLCQRLHIDYWLYYGTLLGAKRHNAFIPWDDDIDIGVMREDLHKIIRYLQNDGNFSIDILYNTEWGDRVYKFRFKNSDLPAYVDIFPFDYCQGDSSVIWESFKGLKHDLVTDFRKLQEELGCGYHVCFKIPENHLVKINNLFDKYRKIAYKKIHLSEKKTDKIVYGFDNVFLFDWQQVFSLSEITPFSLENFNGTEHPVFCNAEEVLIRNYVAPYTLPNDIVSHRHTARMSAETQQKMSELMSALQNYEFV</sequence>
<dbReference type="PANTHER" id="PTHR43404:SF1">
    <property type="entry name" value="MNN4P"/>
    <property type="match status" value="1"/>
</dbReference>
<dbReference type="Proteomes" id="UP000291269">
    <property type="component" value="Unassembled WGS sequence"/>
</dbReference>
<dbReference type="GO" id="GO:0009100">
    <property type="term" value="P:glycoprotein metabolic process"/>
    <property type="evidence" value="ECO:0007669"/>
    <property type="project" value="UniProtKB-ARBA"/>
</dbReference>
<comment type="caution">
    <text evidence="2">The sequence shown here is derived from an EMBL/GenBank/DDBJ whole genome shotgun (WGS) entry which is preliminary data.</text>
</comment>
<dbReference type="RefSeq" id="WP_129223430.1">
    <property type="nucleotide sequence ID" value="NZ_SDOZ01000002.1"/>
</dbReference>
<feature type="domain" description="LicD/FKTN/FKRP nucleotidyltransferase" evidence="1">
    <location>
        <begin position="283"/>
        <end position="491"/>
    </location>
</feature>
<dbReference type="AlphaFoldDB" id="A0A4Q2K8T6"/>
<dbReference type="PANTHER" id="PTHR43404">
    <property type="entry name" value="LIPOPOLYSACCHARIDE CHOLINEPHOSPHOTRANSFERASE LICD"/>
    <property type="match status" value="1"/>
</dbReference>
<accession>A0A4Q2K8T6</accession>
<evidence type="ECO:0000259" key="1">
    <source>
        <dbReference type="Pfam" id="PF04991"/>
    </source>
</evidence>
<organism evidence="2 3">
    <name type="scientific">Candidatus Borkfalkia ceftriaxoniphila</name>
    <dbReference type="NCBI Taxonomy" id="2508949"/>
    <lineage>
        <taxon>Bacteria</taxon>
        <taxon>Bacillati</taxon>
        <taxon>Bacillota</taxon>
        <taxon>Clostridia</taxon>
        <taxon>Christensenellales</taxon>
        <taxon>Christensenellaceae</taxon>
        <taxon>Candidatus Borkfalkia</taxon>
    </lineage>
</organism>
<dbReference type="OrthoDB" id="9786100at2"/>
<proteinExistence type="predicted"/>
<dbReference type="InterPro" id="IPR007074">
    <property type="entry name" value="LicD/FKTN/FKRP_NTP_transf"/>
</dbReference>
<dbReference type="EMBL" id="SDOZ01000002">
    <property type="protein sequence ID" value="RXZ61094.1"/>
    <property type="molecule type" value="Genomic_DNA"/>
</dbReference>
<dbReference type="Pfam" id="PF04991">
    <property type="entry name" value="LicD"/>
    <property type="match status" value="1"/>
</dbReference>
<evidence type="ECO:0000313" key="2">
    <source>
        <dbReference type="EMBL" id="RXZ61094.1"/>
    </source>
</evidence>
<keyword evidence="3" id="KW-1185">Reference proteome</keyword>
<gene>
    <name evidence="2" type="ORF">ESZ91_01555</name>
</gene>
<name>A0A4Q2K8T6_9FIRM</name>